<comment type="caution">
    <text evidence="1">The sequence shown here is derived from an EMBL/GenBank/DDBJ whole genome shotgun (WGS) entry which is preliminary data.</text>
</comment>
<gene>
    <name evidence="1" type="ORF">PMAYCL1PPCAC_05680</name>
</gene>
<evidence type="ECO:0000313" key="2">
    <source>
        <dbReference type="Proteomes" id="UP001328107"/>
    </source>
</evidence>
<name>A0AAN4ZD28_9BILA</name>
<dbReference type="Proteomes" id="UP001328107">
    <property type="component" value="Unassembled WGS sequence"/>
</dbReference>
<keyword evidence="2" id="KW-1185">Reference proteome</keyword>
<feature type="non-terminal residue" evidence="1">
    <location>
        <position position="88"/>
    </location>
</feature>
<dbReference type="AlphaFoldDB" id="A0AAN4ZD28"/>
<proteinExistence type="predicted"/>
<protein>
    <submittedName>
        <fullName evidence="1">Uncharacterized protein</fullName>
    </submittedName>
</protein>
<evidence type="ECO:0000313" key="1">
    <source>
        <dbReference type="EMBL" id="GMR35485.1"/>
    </source>
</evidence>
<reference evidence="2" key="1">
    <citation type="submission" date="2022-10" db="EMBL/GenBank/DDBJ databases">
        <title>Genome assembly of Pristionchus species.</title>
        <authorList>
            <person name="Yoshida K."/>
            <person name="Sommer R.J."/>
        </authorList>
    </citation>
    <scope>NUCLEOTIDE SEQUENCE [LARGE SCALE GENOMIC DNA]</scope>
    <source>
        <strain evidence="2">RS5460</strain>
    </source>
</reference>
<dbReference type="EMBL" id="BTRK01000002">
    <property type="protein sequence ID" value="GMR35485.1"/>
    <property type="molecule type" value="Genomic_DNA"/>
</dbReference>
<feature type="non-terminal residue" evidence="1">
    <location>
        <position position="1"/>
    </location>
</feature>
<organism evidence="1 2">
    <name type="scientific">Pristionchus mayeri</name>
    <dbReference type="NCBI Taxonomy" id="1317129"/>
    <lineage>
        <taxon>Eukaryota</taxon>
        <taxon>Metazoa</taxon>
        <taxon>Ecdysozoa</taxon>
        <taxon>Nematoda</taxon>
        <taxon>Chromadorea</taxon>
        <taxon>Rhabditida</taxon>
        <taxon>Rhabditina</taxon>
        <taxon>Diplogasteromorpha</taxon>
        <taxon>Diplogasteroidea</taxon>
        <taxon>Neodiplogasteridae</taxon>
        <taxon>Pristionchus</taxon>
    </lineage>
</organism>
<accession>A0AAN4ZD28</accession>
<sequence length="88" mass="8499">LGQVPILGAPMSNLVGGAVGAATNVVSSVAAPLDKVVESVPIVGKPVSNVVSGVAGAANNAVNAHPQRCPCQASGDLSEACTPRIGIT</sequence>